<dbReference type="EMBL" id="CAIF01000276">
    <property type="protein sequence ID" value="CCH46841.1"/>
    <property type="molecule type" value="Genomic_DNA"/>
</dbReference>
<keyword evidence="3" id="KW-1185">Reference proteome</keyword>
<gene>
    <name evidence="2" type="primary">IAH1</name>
    <name evidence="2" type="ORF">BN7_6442</name>
</gene>
<evidence type="ECO:0000313" key="3">
    <source>
        <dbReference type="Proteomes" id="UP000009328"/>
    </source>
</evidence>
<organism evidence="2 3">
    <name type="scientific">Wickerhamomyces ciferrii (strain ATCC 14091 / BCRC 22168 / CBS 111 / JCM 3599 / NBRC 0793 / NRRL Y-1031 F-60-10)</name>
    <name type="common">Yeast</name>
    <name type="synonym">Pichia ciferrii</name>
    <dbReference type="NCBI Taxonomy" id="1206466"/>
    <lineage>
        <taxon>Eukaryota</taxon>
        <taxon>Fungi</taxon>
        <taxon>Dikarya</taxon>
        <taxon>Ascomycota</taxon>
        <taxon>Saccharomycotina</taxon>
        <taxon>Saccharomycetes</taxon>
        <taxon>Phaffomycetales</taxon>
        <taxon>Wickerhamomycetaceae</taxon>
        <taxon>Wickerhamomyces</taxon>
    </lineage>
</organism>
<dbReference type="PANTHER" id="PTHR14209">
    <property type="entry name" value="ISOAMYL ACETATE-HYDROLYZING ESTERASE 1"/>
    <property type="match status" value="1"/>
</dbReference>
<name>K0KUJ4_WICCF</name>
<dbReference type="Proteomes" id="UP000009328">
    <property type="component" value="Unassembled WGS sequence"/>
</dbReference>
<dbReference type="PANTHER" id="PTHR14209:SF19">
    <property type="entry name" value="ISOAMYL ACETATE-HYDROLYZING ESTERASE 1 HOMOLOG"/>
    <property type="match status" value="1"/>
</dbReference>
<sequence>MSTELQYNRFLIFGDSITEFSYNPYPLGYQHVQFGFGAALQNGELDIIQRGYAGYTSEWAKHFLEKIIQHENKPDSRILLGTIFFGTNDSVLGGPQKVELPKFLENIKHFIDTFKANGIKPIIIGVGKYDGDKWEPSRQEDINVLGIRRTNENNKRYSEATKELAAREQVPFVDLYSIFDNYEGDWHDLLLDGVHYTGEGYRLLFDELLRLIKEWYPEYHPENLPYILPYWRDLATSGGFN</sequence>
<dbReference type="Gene3D" id="3.40.50.1110">
    <property type="entry name" value="SGNH hydrolase"/>
    <property type="match status" value="1"/>
</dbReference>
<dbReference type="Pfam" id="PF13472">
    <property type="entry name" value="Lipase_GDSL_2"/>
    <property type="match status" value="1"/>
</dbReference>
<dbReference type="InParanoid" id="K0KUJ4"/>
<dbReference type="EC" id="3.1.-.-" evidence="2"/>
<dbReference type="CDD" id="cd01838">
    <property type="entry name" value="Isoamyl_acetate_hydrolase_like"/>
    <property type="match status" value="1"/>
</dbReference>
<proteinExistence type="predicted"/>
<evidence type="ECO:0000259" key="1">
    <source>
        <dbReference type="Pfam" id="PF13472"/>
    </source>
</evidence>
<dbReference type="STRING" id="1206466.K0KUJ4"/>
<dbReference type="InterPro" id="IPR036514">
    <property type="entry name" value="SGNH_hydro_sf"/>
</dbReference>
<dbReference type="AlphaFoldDB" id="K0KUJ4"/>
<dbReference type="InterPro" id="IPR013830">
    <property type="entry name" value="SGNH_hydro"/>
</dbReference>
<comment type="caution">
    <text evidence="2">The sequence shown here is derived from an EMBL/GenBank/DDBJ whole genome shotgun (WGS) entry which is preliminary data.</text>
</comment>
<dbReference type="SUPFAM" id="SSF52266">
    <property type="entry name" value="SGNH hydrolase"/>
    <property type="match status" value="1"/>
</dbReference>
<evidence type="ECO:0000313" key="2">
    <source>
        <dbReference type="EMBL" id="CCH46841.1"/>
    </source>
</evidence>
<dbReference type="FunCoup" id="K0KUJ4">
    <property type="interactions" value="240"/>
</dbReference>
<feature type="domain" description="SGNH hydrolase-type esterase" evidence="1">
    <location>
        <begin position="12"/>
        <end position="203"/>
    </location>
</feature>
<reference evidence="2 3" key="1">
    <citation type="journal article" date="2012" name="Eukaryot. Cell">
        <title>Draft genome sequence of Wickerhamomyces ciferrii NRRL Y-1031 F-60-10.</title>
        <authorList>
            <person name="Schneider J."/>
            <person name="Andrea H."/>
            <person name="Blom J."/>
            <person name="Jaenicke S."/>
            <person name="Ruckert C."/>
            <person name="Schorsch C."/>
            <person name="Szczepanowski R."/>
            <person name="Farwick M."/>
            <person name="Goesmann A."/>
            <person name="Puhler A."/>
            <person name="Schaffer S."/>
            <person name="Tauch A."/>
            <person name="Kohler T."/>
            <person name="Brinkrolf K."/>
        </authorList>
    </citation>
    <scope>NUCLEOTIDE SEQUENCE [LARGE SCALE GENOMIC DNA]</scope>
    <source>
        <strain evidence="3">ATCC 14091 / BCRC 22168 / CBS 111 / JCM 3599 / NBRC 0793 / NRRL Y-1031 F-60-10</strain>
    </source>
</reference>
<accession>K0KUJ4</accession>
<dbReference type="eggNOG" id="KOG3035">
    <property type="taxonomic scope" value="Eukaryota"/>
</dbReference>
<protein>
    <submittedName>
        <fullName evidence="2">Isoamyl acetate-hydrolyzing esterase 1</fullName>
        <ecNumber evidence="2">3.1.-.-</ecNumber>
    </submittedName>
</protein>
<dbReference type="HOGENOM" id="CLU_051989_0_3_1"/>
<dbReference type="GO" id="GO:0016787">
    <property type="term" value="F:hydrolase activity"/>
    <property type="evidence" value="ECO:0007669"/>
    <property type="project" value="UniProtKB-KW"/>
</dbReference>
<keyword evidence="2" id="KW-0378">Hydrolase</keyword>
<dbReference type="InterPro" id="IPR045136">
    <property type="entry name" value="Iah1-like"/>
</dbReference>